<organism evidence="2 3">
    <name type="scientific">Candidatus Enterococcus myersii</name>
    <dbReference type="NCBI Taxonomy" id="2815322"/>
    <lineage>
        <taxon>Bacteria</taxon>
        <taxon>Bacillati</taxon>
        <taxon>Bacillota</taxon>
        <taxon>Bacilli</taxon>
        <taxon>Lactobacillales</taxon>
        <taxon>Enterococcaceae</taxon>
        <taxon>Enterococcus</taxon>
    </lineage>
</organism>
<name>A0ABS3H5I2_9ENTE</name>
<evidence type="ECO:0000313" key="2">
    <source>
        <dbReference type="EMBL" id="MBO0448715.1"/>
    </source>
</evidence>
<comment type="caution">
    <text evidence="2">The sequence shown here is derived from an EMBL/GenBank/DDBJ whole genome shotgun (WGS) entry which is preliminary data.</text>
</comment>
<evidence type="ECO:0008006" key="4">
    <source>
        <dbReference type="Google" id="ProtNLM"/>
    </source>
</evidence>
<keyword evidence="3" id="KW-1185">Reference proteome</keyword>
<feature type="chain" id="PRO_5045678929" description="Lipoprotein" evidence="1">
    <location>
        <begin position="24"/>
        <end position="210"/>
    </location>
</feature>
<dbReference type="EMBL" id="JAFLVT010000006">
    <property type="protein sequence ID" value="MBO0448715.1"/>
    <property type="molecule type" value="Genomic_DNA"/>
</dbReference>
<sequence>MKKFLAAGLMTMTLLSCGNSAFAKVESDTKGSTDLNITVLANENPELQQLKLINVPDRFEQTTTLNATGNYTVDFTDQNIKDDSDSEIKKVFKNNYVVFNDTPSVSWNLKASLNKDKVDEAGKTNIATGNKAVTITKFTVEGKKIYGAGADGDIIFSSQDVTEKAGFLMKKFESGAMEFKDHDFQLKQGDKIDVENLVLFTLTALPEVAE</sequence>
<evidence type="ECO:0000256" key="1">
    <source>
        <dbReference type="SAM" id="SignalP"/>
    </source>
</evidence>
<gene>
    <name evidence="2" type="ORF">JZO76_04115</name>
</gene>
<keyword evidence="1" id="KW-0732">Signal</keyword>
<accession>A0ABS3H5I2</accession>
<dbReference type="Proteomes" id="UP000664256">
    <property type="component" value="Unassembled WGS sequence"/>
</dbReference>
<protein>
    <recommendedName>
        <fullName evidence="4">Lipoprotein</fullName>
    </recommendedName>
</protein>
<feature type="signal peptide" evidence="1">
    <location>
        <begin position="1"/>
        <end position="23"/>
    </location>
</feature>
<proteinExistence type="predicted"/>
<dbReference type="PROSITE" id="PS51257">
    <property type="entry name" value="PROKAR_LIPOPROTEIN"/>
    <property type="match status" value="1"/>
</dbReference>
<reference evidence="2 3" key="1">
    <citation type="submission" date="2021-03" db="EMBL/GenBank/DDBJ databases">
        <title>Enterococcal diversity collection.</title>
        <authorList>
            <person name="Gilmore M.S."/>
            <person name="Schwartzman J."/>
            <person name="Van Tyne D."/>
            <person name="Martin M."/>
            <person name="Earl A.M."/>
            <person name="Manson A.L."/>
            <person name="Straub T."/>
            <person name="Salamzade R."/>
            <person name="Saavedra J."/>
            <person name="Lebreton F."/>
            <person name="Prichula J."/>
            <person name="Schaufler K."/>
            <person name="Gaca A."/>
            <person name="Sgardioli B."/>
            <person name="Wagenaar J."/>
            <person name="Strong T."/>
        </authorList>
    </citation>
    <scope>NUCLEOTIDE SEQUENCE [LARGE SCALE GENOMIC DNA]</scope>
    <source>
        <strain evidence="2 3">MJM12</strain>
    </source>
</reference>
<evidence type="ECO:0000313" key="3">
    <source>
        <dbReference type="Proteomes" id="UP000664256"/>
    </source>
</evidence>
<dbReference type="RefSeq" id="WP_206902918.1">
    <property type="nucleotide sequence ID" value="NZ_JAFLVT010000006.1"/>
</dbReference>